<protein>
    <submittedName>
        <fullName evidence="1">Uncharacterized protein</fullName>
    </submittedName>
</protein>
<dbReference type="Proteomes" id="UP001062846">
    <property type="component" value="Chromosome 4"/>
</dbReference>
<comment type="caution">
    <text evidence="1">The sequence shown here is derived from an EMBL/GenBank/DDBJ whole genome shotgun (WGS) entry which is preliminary data.</text>
</comment>
<evidence type="ECO:0000313" key="2">
    <source>
        <dbReference type="Proteomes" id="UP001062846"/>
    </source>
</evidence>
<dbReference type="EMBL" id="CM046391">
    <property type="protein sequence ID" value="KAI8559265.1"/>
    <property type="molecule type" value="Genomic_DNA"/>
</dbReference>
<proteinExistence type="predicted"/>
<evidence type="ECO:0000313" key="1">
    <source>
        <dbReference type="EMBL" id="KAI8559265.1"/>
    </source>
</evidence>
<keyword evidence="2" id="KW-1185">Reference proteome</keyword>
<gene>
    <name evidence="1" type="ORF">RHMOL_Rhmol04G0159000</name>
</gene>
<organism evidence="1 2">
    <name type="scientific">Rhododendron molle</name>
    <name type="common">Chinese azalea</name>
    <name type="synonym">Azalea mollis</name>
    <dbReference type="NCBI Taxonomy" id="49168"/>
    <lineage>
        <taxon>Eukaryota</taxon>
        <taxon>Viridiplantae</taxon>
        <taxon>Streptophyta</taxon>
        <taxon>Embryophyta</taxon>
        <taxon>Tracheophyta</taxon>
        <taxon>Spermatophyta</taxon>
        <taxon>Magnoliopsida</taxon>
        <taxon>eudicotyledons</taxon>
        <taxon>Gunneridae</taxon>
        <taxon>Pentapetalae</taxon>
        <taxon>asterids</taxon>
        <taxon>Ericales</taxon>
        <taxon>Ericaceae</taxon>
        <taxon>Ericoideae</taxon>
        <taxon>Rhodoreae</taxon>
        <taxon>Rhododendron</taxon>
    </lineage>
</organism>
<name>A0ACC0P0Z5_RHOML</name>
<reference evidence="1" key="1">
    <citation type="submission" date="2022-02" db="EMBL/GenBank/DDBJ databases">
        <title>Plant Genome Project.</title>
        <authorList>
            <person name="Zhang R.-G."/>
        </authorList>
    </citation>
    <scope>NUCLEOTIDE SEQUENCE</scope>
    <source>
        <strain evidence="1">AT1</strain>
    </source>
</reference>
<sequence>MYRICLAHLFDESLLARNRATAFLRLANLNKELANAETTITLNSIWEKVGFWLLQLGSSFSQEYLTQGSTLAMGYRNHTNIKF</sequence>
<accession>A0ACC0P0Z5</accession>